<gene>
    <name evidence="2" type="ORF">ONZ51_g4947</name>
</gene>
<keyword evidence="3" id="KW-1185">Reference proteome</keyword>
<feature type="chain" id="PRO_5042158139" description="Proteophosphoglycan ppg4" evidence="1">
    <location>
        <begin position="21"/>
        <end position="356"/>
    </location>
</feature>
<comment type="caution">
    <text evidence="2">The sequence shown here is derived from an EMBL/GenBank/DDBJ whole genome shotgun (WGS) entry which is preliminary data.</text>
</comment>
<keyword evidence="1" id="KW-0732">Signal</keyword>
<evidence type="ECO:0008006" key="4">
    <source>
        <dbReference type="Google" id="ProtNLM"/>
    </source>
</evidence>
<evidence type="ECO:0000256" key="1">
    <source>
        <dbReference type="SAM" id="SignalP"/>
    </source>
</evidence>
<feature type="signal peptide" evidence="1">
    <location>
        <begin position="1"/>
        <end position="20"/>
    </location>
</feature>
<proteinExistence type="predicted"/>
<name>A0AAD7XE53_9APHY</name>
<evidence type="ECO:0000313" key="2">
    <source>
        <dbReference type="EMBL" id="KAJ8483074.1"/>
    </source>
</evidence>
<evidence type="ECO:0000313" key="3">
    <source>
        <dbReference type="Proteomes" id="UP001215151"/>
    </source>
</evidence>
<protein>
    <recommendedName>
        <fullName evidence="4">Proteophosphoglycan ppg4</fullName>
    </recommendedName>
</protein>
<sequence length="356" mass="40042">MDKLAVELLTLISFYACTDGGWTGCSLSLVSRRIREASRPARFYSVSLITSPNQVEQFLDCLHKERARAPDMLPRVRHLCLSLFGDGLETAPTPTSSSTSASATPSQPKTRAEFLASLQRRTQHWRSAQVGLDEQYNRTIPALLRAVAPDLHALALIQVQWRSASIIRCHFPLLEELTLVGGDPSFLPLAFIPADRPIYPSLKRLHHILAWIGKDVDFQQWAVHAPNVTHLRVSRIDYHPQSTVDSFERVICESERDEEFFPHLRRAMIEPRPPPAPSARVSAAHVAFRDFLVYLDRLAERARVPVKVLPPLEAPKIVPGANPTQKCLERVKKEWLERVVDGDGCWQEGMGGVYAP</sequence>
<reference evidence="2" key="1">
    <citation type="submission" date="2022-11" db="EMBL/GenBank/DDBJ databases">
        <title>Genome Sequence of Cubamyces cubensis.</title>
        <authorList>
            <person name="Buettner E."/>
        </authorList>
    </citation>
    <scope>NUCLEOTIDE SEQUENCE</scope>
    <source>
        <strain evidence="2">MPL-01</strain>
    </source>
</reference>
<accession>A0AAD7XE53</accession>
<dbReference type="Proteomes" id="UP001215151">
    <property type="component" value="Unassembled WGS sequence"/>
</dbReference>
<organism evidence="2 3">
    <name type="scientific">Trametes cubensis</name>
    <dbReference type="NCBI Taxonomy" id="1111947"/>
    <lineage>
        <taxon>Eukaryota</taxon>
        <taxon>Fungi</taxon>
        <taxon>Dikarya</taxon>
        <taxon>Basidiomycota</taxon>
        <taxon>Agaricomycotina</taxon>
        <taxon>Agaricomycetes</taxon>
        <taxon>Polyporales</taxon>
        <taxon>Polyporaceae</taxon>
        <taxon>Trametes</taxon>
    </lineage>
</organism>
<dbReference type="AlphaFoldDB" id="A0AAD7XE53"/>
<dbReference type="EMBL" id="JAPEVG010000101">
    <property type="protein sequence ID" value="KAJ8483074.1"/>
    <property type="molecule type" value="Genomic_DNA"/>
</dbReference>